<dbReference type="RefSeq" id="WP_127698406.1">
    <property type="nucleotide sequence ID" value="NZ_SACS01000006.1"/>
</dbReference>
<evidence type="ECO:0000313" key="1">
    <source>
        <dbReference type="EMBL" id="RVU40077.1"/>
    </source>
</evidence>
<protein>
    <submittedName>
        <fullName evidence="1">DUF1439 domain-containing protein</fullName>
    </submittedName>
</protein>
<dbReference type="Pfam" id="PF07273">
    <property type="entry name" value="DUF1439"/>
    <property type="match status" value="1"/>
</dbReference>
<comment type="caution">
    <text evidence="1">The sequence shown here is derived from an EMBL/GenBank/DDBJ whole genome shotgun (WGS) entry which is preliminary data.</text>
</comment>
<dbReference type="Gene3D" id="3.15.10.40">
    <property type="entry name" value="Uncharacterised protein PF07273, DUF1439"/>
    <property type="match status" value="1"/>
</dbReference>
<dbReference type="EMBL" id="SACS01000006">
    <property type="protein sequence ID" value="RVU40077.1"/>
    <property type="molecule type" value="Genomic_DNA"/>
</dbReference>
<proteinExistence type="predicted"/>
<dbReference type="OrthoDB" id="6398264at2"/>
<sequence>MMGRYFPKLRWALLLMLWLLSGCQHSNQLALYSLSQSELNQQLTGVVSQLQQDVRLAGIPLQLQVNTLQAVIAPDGQPVIELTLQTEAVAQLLMLKAPLQLALRLRAEPYFDQQRQAVYLRQFSVVQSDLQAGRWQGKLKPLNRELAQLLQQMLAQQPVYRLDPTKFSHRALLNIPLALKLSPGNLVLSPAYR</sequence>
<dbReference type="InterPro" id="IPR010835">
    <property type="entry name" value="DUF1439"/>
</dbReference>
<reference evidence="1 2" key="1">
    <citation type="submission" date="2019-01" db="EMBL/GenBank/DDBJ databases">
        <authorList>
            <person name="Chen W.-M."/>
        </authorList>
    </citation>
    <scope>NUCLEOTIDE SEQUENCE [LARGE SCALE GENOMIC DNA]</scope>
    <source>
        <strain evidence="1 2">KYPC3</strain>
    </source>
</reference>
<name>A0A437R039_9GAMM</name>
<accession>A0A437R039</accession>
<organism evidence="1 2">
    <name type="scientific">Rheinheimera riviphila</name>
    <dbReference type="NCBI Taxonomy" id="1834037"/>
    <lineage>
        <taxon>Bacteria</taxon>
        <taxon>Pseudomonadati</taxon>
        <taxon>Pseudomonadota</taxon>
        <taxon>Gammaproteobacteria</taxon>
        <taxon>Chromatiales</taxon>
        <taxon>Chromatiaceae</taxon>
        <taxon>Rheinheimera</taxon>
    </lineage>
</organism>
<keyword evidence="2" id="KW-1185">Reference proteome</keyword>
<dbReference type="Proteomes" id="UP000283077">
    <property type="component" value="Unassembled WGS sequence"/>
</dbReference>
<gene>
    <name evidence="1" type="ORF">EOE67_07435</name>
</gene>
<evidence type="ECO:0000313" key="2">
    <source>
        <dbReference type="Proteomes" id="UP000283077"/>
    </source>
</evidence>
<dbReference type="PROSITE" id="PS51257">
    <property type="entry name" value="PROKAR_LIPOPROTEIN"/>
    <property type="match status" value="1"/>
</dbReference>
<dbReference type="AlphaFoldDB" id="A0A437R039"/>